<keyword evidence="2" id="KW-1185">Reference proteome</keyword>
<proteinExistence type="predicted"/>
<evidence type="ECO:0000313" key="2">
    <source>
        <dbReference type="Proteomes" id="UP001156870"/>
    </source>
</evidence>
<dbReference type="EMBL" id="BSPD01000100">
    <property type="protein sequence ID" value="GLS28069.1"/>
    <property type="molecule type" value="Genomic_DNA"/>
</dbReference>
<protein>
    <submittedName>
        <fullName evidence="1">Uncharacterized protein</fullName>
    </submittedName>
</protein>
<name>A0AA37WNK2_9GAMM</name>
<evidence type="ECO:0000313" key="1">
    <source>
        <dbReference type="EMBL" id="GLS28069.1"/>
    </source>
</evidence>
<dbReference type="Proteomes" id="UP001156870">
    <property type="component" value="Unassembled WGS sequence"/>
</dbReference>
<dbReference type="AlphaFoldDB" id="A0AA37WNK2"/>
<gene>
    <name evidence="1" type="ORF">GCM10007877_37880</name>
</gene>
<sequence>MLFGTSKNPKGPSLENPEQVVLDCSGTKVSFLLPMSNFKQPEFEEGVSDFNKGGGNITLDVDKIMPKNSEKKSFFGGVLIDRVYNFHGLPFWEGEIGGLTFNLTYLNSTKKDYIDNFYSTALSILNDAYHIKNTHQSYQYVYPIDWSCININDVDFLTYSIRDLAQLGRNRNRYILEYCLMLSSSSILNFSFDVEARLDSMCGEVISNIINFIIGSVVVNFSLHHLEEVKKADLKNKFEPVKPFLWQEYKKCYGVDYSILDQYR</sequence>
<reference evidence="1 2" key="1">
    <citation type="journal article" date="2014" name="Int. J. Syst. Evol. Microbiol.">
        <title>Complete genome sequence of Corynebacterium casei LMG S-19264T (=DSM 44701T), isolated from a smear-ripened cheese.</title>
        <authorList>
            <consortium name="US DOE Joint Genome Institute (JGI-PGF)"/>
            <person name="Walter F."/>
            <person name="Albersmeier A."/>
            <person name="Kalinowski J."/>
            <person name="Ruckert C."/>
        </authorList>
    </citation>
    <scope>NUCLEOTIDE SEQUENCE [LARGE SCALE GENOMIC DNA]</scope>
    <source>
        <strain evidence="1 2">NBRC 110095</strain>
    </source>
</reference>
<comment type="caution">
    <text evidence="1">The sequence shown here is derived from an EMBL/GenBank/DDBJ whole genome shotgun (WGS) entry which is preliminary data.</text>
</comment>
<dbReference type="RefSeq" id="WP_232595898.1">
    <property type="nucleotide sequence ID" value="NZ_BSPD01000100.1"/>
</dbReference>
<organism evidence="1 2">
    <name type="scientific">Marinibactrum halimedae</name>
    <dbReference type="NCBI Taxonomy" id="1444977"/>
    <lineage>
        <taxon>Bacteria</taxon>
        <taxon>Pseudomonadati</taxon>
        <taxon>Pseudomonadota</taxon>
        <taxon>Gammaproteobacteria</taxon>
        <taxon>Cellvibrionales</taxon>
        <taxon>Cellvibrionaceae</taxon>
        <taxon>Marinibactrum</taxon>
    </lineage>
</organism>
<accession>A0AA37WNK2</accession>